<dbReference type="EMBL" id="CAJVQC010022242">
    <property type="protein sequence ID" value="CAG8717125.1"/>
    <property type="molecule type" value="Genomic_DNA"/>
</dbReference>
<gene>
    <name evidence="1" type="ORF">RPERSI_LOCUS10986</name>
</gene>
<dbReference type="Proteomes" id="UP000789920">
    <property type="component" value="Unassembled WGS sequence"/>
</dbReference>
<keyword evidence="2" id="KW-1185">Reference proteome</keyword>
<proteinExistence type="predicted"/>
<organism evidence="1 2">
    <name type="scientific">Racocetra persica</name>
    <dbReference type="NCBI Taxonomy" id="160502"/>
    <lineage>
        <taxon>Eukaryota</taxon>
        <taxon>Fungi</taxon>
        <taxon>Fungi incertae sedis</taxon>
        <taxon>Mucoromycota</taxon>
        <taxon>Glomeromycotina</taxon>
        <taxon>Glomeromycetes</taxon>
        <taxon>Diversisporales</taxon>
        <taxon>Gigasporaceae</taxon>
        <taxon>Racocetra</taxon>
    </lineage>
</organism>
<sequence length="351" mass="39781">MLPKSKNDENFSNDENFPNDIEKLESDNSNCSRTARSVDLPSGNNYHEQEENLACSSVLHSDNKVHAIANNQNNPVANKESKPASIARNARPQSRIIVRPPYPPTIKPRDLVDNLLKIKSRTPKMLNEFFIYRKALVQELKKKKLRVKMTLVSSQASTYWHQETQQVKEAYRKLARETERLYLQERRERRQPQQSSNPSTNLENASNISISSSVSSEAVISVSASHFKDIEPILEINSSDTSSDTMFNNSPASISCISNNGISDYIQTFPAQNTYDQNQNTLCPNANASNPSFNPVNFDFPIWRNYDQSLTVTQPGQYRYTSPNLSVDSDNFFTPIVPSQRDQPDPATENE</sequence>
<name>A0ACA9PNU9_9GLOM</name>
<reference evidence="1" key="1">
    <citation type="submission" date="2021-06" db="EMBL/GenBank/DDBJ databases">
        <authorList>
            <person name="Kallberg Y."/>
            <person name="Tangrot J."/>
            <person name="Rosling A."/>
        </authorList>
    </citation>
    <scope>NUCLEOTIDE SEQUENCE</scope>
    <source>
        <strain evidence="1">MA461A</strain>
    </source>
</reference>
<evidence type="ECO:0000313" key="1">
    <source>
        <dbReference type="EMBL" id="CAG8717125.1"/>
    </source>
</evidence>
<protein>
    <submittedName>
        <fullName evidence="1">35693_t:CDS:1</fullName>
    </submittedName>
</protein>
<accession>A0ACA9PNU9</accession>
<feature type="non-terminal residue" evidence="1">
    <location>
        <position position="351"/>
    </location>
</feature>
<comment type="caution">
    <text evidence="1">The sequence shown here is derived from an EMBL/GenBank/DDBJ whole genome shotgun (WGS) entry which is preliminary data.</text>
</comment>
<evidence type="ECO:0000313" key="2">
    <source>
        <dbReference type="Proteomes" id="UP000789920"/>
    </source>
</evidence>